<keyword evidence="3" id="KW-1185">Reference proteome</keyword>
<feature type="transmembrane region" description="Helical" evidence="1">
    <location>
        <begin position="45"/>
        <end position="72"/>
    </location>
</feature>
<evidence type="ECO:0000313" key="2">
    <source>
        <dbReference type="EMBL" id="TNJ66331.1"/>
    </source>
</evidence>
<dbReference type="Proteomes" id="UP000307943">
    <property type="component" value="Unassembled WGS sequence"/>
</dbReference>
<keyword evidence="1" id="KW-0472">Membrane</keyword>
<protein>
    <submittedName>
        <fullName evidence="2">Uncharacterized protein</fullName>
    </submittedName>
</protein>
<evidence type="ECO:0000256" key="1">
    <source>
        <dbReference type="SAM" id="Phobius"/>
    </source>
</evidence>
<name>A0A5C4TBN4_9BACL</name>
<feature type="transmembrane region" description="Helical" evidence="1">
    <location>
        <begin position="6"/>
        <end position="24"/>
    </location>
</feature>
<evidence type="ECO:0000313" key="3">
    <source>
        <dbReference type="Proteomes" id="UP000307943"/>
    </source>
</evidence>
<reference evidence="2 3" key="1">
    <citation type="submission" date="2019-05" db="EMBL/GenBank/DDBJ databases">
        <title>We sequenced the genome of Paenibacillus hemerocallicola KCTC 33185 for further insight into its adaptation and study the phylogeny of Paenibacillus.</title>
        <authorList>
            <person name="Narsing Rao M.P."/>
        </authorList>
    </citation>
    <scope>NUCLEOTIDE SEQUENCE [LARGE SCALE GENOMIC DNA]</scope>
    <source>
        <strain evidence="2 3">KCTC 33185</strain>
    </source>
</reference>
<keyword evidence="1" id="KW-1133">Transmembrane helix</keyword>
<organism evidence="2 3">
    <name type="scientific">Paenibacillus hemerocallicola</name>
    <dbReference type="NCBI Taxonomy" id="1172614"/>
    <lineage>
        <taxon>Bacteria</taxon>
        <taxon>Bacillati</taxon>
        <taxon>Bacillota</taxon>
        <taxon>Bacilli</taxon>
        <taxon>Bacillales</taxon>
        <taxon>Paenibacillaceae</taxon>
        <taxon>Paenibacillus</taxon>
    </lineage>
</organism>
<dbReference type="RefSeq" id="WP_139602087.1">
    <property type="nucleotide sequence ID" value="NZ_VDCQ01000011.1"/>
</dbReference>
<keyword evidence="1" id="KW-0812">Transmembrane</keyword>
<dbReference type="AlphaFoldDB" id="A0A5C4TBN4"/>
<dbReference type="OrthoDB" id="2647690at2"/>
<accession>A0A5C4TBN4</accession>
<proteinExistence type="predicted"/>
<comment type="caution">
    <text evidence="2">The sequence shown here is derived from an EMBL/GenBank/DDBJ whole genome shotgun (WGS) entry which is preliminary data.</text>
</comment>
<dbReference type="EMBL" id="VDCQ01000011">
    <property type="protein sequence ID" value="TNJ66331.1"/>
    <property type="molecule type" value="Genomic_DNA"/>
</dbReference>
<gene>
    <name evidence="2" type="ORF">FE784_10150</name>
</gene>
<sequence length="73" mass="8335">MTTYLVWFIVIVSAFGLIASLMMNKRLQHREYDDGTNRATAKHPFLANPIVIAYVVFPVVLLIGVAILMMLYY</sequence>